<keyword evidence="1" id="KW-1133">Transmembrane helix</keyword>
<feature type="transmembrane region" description="Helical" evidence="1">
    <location>
        <begin position="226"/>
        <end position="249"/>
    </location>
</feature>
<organism evidence="2 3">
    <name type="scientific">Flavilitoribacter nigricans (strain ATCC 23147 / DSM 23189 / NBRC 102662 / NCIMB 1420 / SS-2)</name>
    <name type="common">Lewinella nigricans</name>
    <dbReference type="NCBI Taxonomy" id="1122177"/>
    <lineage>
        <taxon>Bacteria</taxon>
        <taxon>Pseudomonadati</taxon>
        <taxon>Bacteroidota</taxon>
        <taxon>Saprospiria</taxon>
        <taxon>Saprospirales</taxon>
        <taxon>Lewinellaceae</taxon>
        <taxon>Flavilitoribacter</taxon>
    </lineage>
</organism>
<feature type="transmembrane region" description="Helical" evidence="1">
    <location>
        <begin position="98"/>
        <end position="115"/>
    </location>
</feature>
<dbReference type="PANTHER" id="PTHR41282:SF1">
    <property type="entry name" value="CONSERVED TRANSMEMBRANE PROTEIN-RELATED"/>
    <property type="match status" value="1"/>
</dbReference>
<keyword evidence="1" id="KW-0812">Transmembrane</keyword>
<dbReference type="OrthoDB" id="116480at2"/>
<dbReference type="EMBL" id="PDUD01000020">
    <property type="protein sequence ID" value="PHN05793.1"/>
    <property type="molecule type" value="Genomic_DNA"/>
</dbReference>
<gene>
    <name evidence="2" type="ORF">CRP01_15075</name>
</gene>
<reference evidence="2 3" key="1">
    <citation type="submission" date="2017-10" db="EMBL/GenBank/DDBJ databases">
        <title>The draft genome sequence of Lewinella nigricans NBRC 102662.</title>
        <authorList>
            <person name="Wang K."/>
        </authorList>
    </citation>
    <scope>NUCLEOTIDE SEQUENCE [LARGE SCALE GENOMIC DNA]</scope>
    <source>
        <strain evidence="2 3">NBRC 102662</strain>
    </source>
</reference>
<dbReference type="RefSeq" id="WP_099150883.1">
    <property type="nucleotide sequence ID" value="NZ_PDUD01000020.1"/>
</dbReference>
<name>A0A2D0NDE3_FLAN2</name>
<protein>
    <recommendedName>
        <fullName evidence="4">Bax inhibitor-1/YccA family protein</fullName>
    </recommendedName>
</protein>
<feature type="transmembrane region" description="Helical" evidence="1">
    <location>
        <begin position="155"/>
        <end position="176"/>
    </location>
</feature>
<comment type="caution">
    <text evidence="2">The sequence shown here is derived from an EMBL/GenBank/DDBJ whole genome shotgun (WGS) entry which is preliminary data.</text>
</comment>
<evidence type="ECO:0000313" key="3">
    <source>
        <dbReference type="Proteomes" id="UP000223913"/>
    </source>
</evidence>
<dbReference type="Pfam" id="PF12811">
    <property type="entry name" value="BaxI_1"/>
    <property type="match status" value="1"/>
</dbReference>
<sequence length="253" mass="27576">MSRRKGFFESRNPVLQEEAFQKASHETLDSGLIVRGEKMTVQGAINKTFILAGIMLLTAWVGFTNPNPIFIWGGAIAGFIVVLIASSRPHLSPTLAPLYAGLEGLFVGGVSAMYAQFFDGIIFQAVTLTMAVLFTMLFIYKAGIIKVTNKLRSGIFMATGAIALVYIVNIVLSLFGINMPFLHDASPIGIGISLLIIGVAAFNLLLDFDNFEKGEQYGAPAYMEWFSGMGLLITLVWLYVEILRLVAIFSSSD</sequence>
<dbReference type="PANTHER" id="PTHR41282">
    <property type="entry name" value="CONSERVED TRANSMEMBRANE PROTEIN-RELATED"/>
    <property type="match status" value="1"/>
</dbReference>
<feature type="transmembrane region" description="Helical" evidence="1">
    <location>
        <begin position="121"/>
        <end position="143"/>
    </location>
</feature>
<keyword evidence="3" id="KW-1185">Reference proteome</keyword>
<evidence type="ECO:0000313" key="2">
    <source>
        <dbReference type="EMBL" id="PHN05793.1"/>
    </source>
</evidence>
<feature type="transmembrane region" description="Helical" evidence="1">
    <location>
        <begin position="69"/>
        <end position="86"/>
    </location>
</feature>
<evidence type="ECO:0000256" key="1">
    <source>
        <dbReference type="SAM" id="Phobius"/>
    </source>
</evidence>
<dbReference type="Proteomes" id="UP000223913">
    <property type="component" value="Unassembled WGS sequence"/>
</dbReference>
<dbReference type="InterPro" id="IPR010539">
    <property type="entry name" value="BaxI_1-like"/>
</dbReference>
<dbReference type="AlphaFoldDB" id="A0A2D0NDE3"/>
<keyword evidence="1" id="KW-0472">Membrane</keyword>
<accession>A0A2D0NDE3</accession>
<dbReference type="PIRSF" id="PIRSF009160">
    <property type="entry name" value="UCP009160"/>
    <property type="match status" value="1"/>
</dbReference>
<feature type="transmembrane region" description="Helical" evidence="1">
    <location>
        <begin position="188"/>
        <end position="206"/>
    </location>
</feature>
<feature type="transmembrane region" description="Helical" evidence="1">
    <location>
        <begin position="44"/>
        <end position="63"/>
    </location>
</feature>
<proteinExistence type="predicted"/>
<evidence type="ECO:0008006" key="4">
    <source>
        <dbReference type="Google" id="ProtNLM"/>
    </source>
</evidence>